<evidence type="ECO:0000313" key="1">
    <source>
        <dbReference type="EMBL" id="CAK8689820.1"/>
    </source>
</evidence>
<keyword evidence="2" id="KW-1185">Reference proteome</keyword>
<accession>A0ABP0GHZ5</accession>
<sequence>MLGKKDVVTLVVGWSIYQKHQRKHVKTNKGKKLDHDSFSSCQSRRAFDKVNKPNKQANQTLDNSNYISTSIGKPGGYLKCGNFRLEFPASSLVEETNIRLQTLPGKDFFCDGKKLLAISNVIRCEPAGTRFRKPCTVSTKQFYRRLEESELKSLAVFIRKHHEEDLWKPLKYSTCGLLKDGRFSFRIRHFSNFVIALCGSQRKELVSAAFVESLSNDLRKISWYVVESFETFNEIRRVVDRETLIPYETFSVSSGHDFQLNLCCDRFSSPYINIDRKKVLILAGQIDLTKIVICNQFLITQKPHNAKVLTFHYSITQPMTGVKDNKVLFGQFYRTWGAKEYVGSDVESSSGSDTGAYQ</sequence>
<protein>
    <submittedName>
        <fullName evidence="1">Uncharacterized protein</fullName>
    </submittedName>
</protein>
<name>A0ABP0GHZ5_CLALP</name>
<proteinExistence type="predicted"/>
<dbReference type="Gene3D" id="2.60.220.30">
    <property type="match status" value="1"/>
</dbReference>
<comment type="caution">
    <text evidence="1">The sequence shown here is derived from an EMBL/GenBank/DDBJ whole genome shotgun (WGS) entry which is preliminary data.</text>
</comment>
<evidence type="ECO:0000313" key="2">
    <source>
        <dbReference type="Proteomes" id="UP001642483"/>
    </source>
</evidence>
<dbReference type="Proteomes" id="UP001642483">
    <property type="component" value="Unassembled WGS sequence"/>
</dbReference>
<dbReference type="EMBL" id="CAWYQH010000110">
    <property type="protein sequence ID" value="CAK8689820.1"/>
    <property type="molecule type" value="Genomic_DNA"/>
</dbReference>
<reference evidence="1 2" key="1">
    <citation type="submission" date="2024-02" db="EMBL/GenBank/DDBJ databases">
        <authorList>
            <person name="Daric V."/>
            <person name="Darras S."/>
        </authorList>
    </citation>
    <scope>NUCLEOTIDE SEQUENCE [LARGE SCALE GENOMIC DNA]</scope>
</reference>
<gene>
    <name evidence="1" type="ORF">CVLEPA_LOCUS21786</name>
</gene>
<organism evidence="1 2">
    <name type="scientific">Clavelina lepadiformis</name>
    <name type="common">Light-bulb sea squirt</name>
    <name type="synonym">Ascidia lepadiformis</name>
    <dbReference type="NCBI Taxonomy" id="159417"/>
    <lineage>
        <taxon>Eukaryota</taxon>
        <taxon>Metazoa</taxon>
        <taxon>Chordata</taxon>
        <taxon>Tunicata</taxon>
        <taxon>Ascidiacea</taxon>
        <taxon>Aplousobranchia</taxon>
        <taxon>Clavelinidae</taxon>
        <taxon>Clavelina</taxon>
    </lineage>
</organism>